<dbReference type="PRINTS" id="PR00420">
    <property type="entry name" value="RNGMNOXGNASE"/>
</dbReference>
<comment type="caution">
    <text evidence="2">The sequence shown here is derived from an EMBL/GenBank/DDBJ whole genome shotgun (WGS) entry which is preliminary data.</text>
</comment>
<protein>
    <submittedName>
        <fullName evidence="2">FAD-dependent oxidoreductase</fullName>
    </submittedName>
</protein>
<dbReference type="InterPro" id="IPR050281">
    <property type="entry name" value="Flavin_monoamine_oxidase"/>
</dbReference>
<evidence type="ECO:0000313" key="3">
    <source>
        <dbReference type="Proteomes" id="UP000318693"/>
    </source>
</evidence>
<gene>
    <name evidence="2" type="ORF">FJ693_10485</name>
</gene>
<dbReference type="Pfam" id="PF01593">
    <property type="entry name" value="Amino_oxidase"/>
    <property type="match status" value="1"/>
</dbReference>
<feature type="domain" description="Amine oxidase" evidence="1">
    <location>
        <begin position="63"/>
        <end position="453"/>
    </location>
</feature>
<dbReference type="Proteomes" id="UP000318693">
    <property type="component" value="Unassembled WGS sequence"/>
</dbReference>
<dbReference type="AlphaFoldDB" id="A0A552WS33"/>
<dbReference type="InterPro" id="IPR036188">
    <property type="entry name" value="FAD/NAD-bd_sf"/>
</dbReference>
<organism evidence="2 3">
    <name type="scientific">Georgenia yuyongxinii</name>
    <dbReference type="NCBI Taxonomy" id="2589797"/>
    <lineage>
        <taxon>Bacteria</taxon>
        <taxon>Bacillati</taxon>
        <taxon>Actinomycetota</taxon>
        <taxon>Actinomycetes</taxon>
        <taxon>Micrococcales</taxon>
        <taxon>Bogoriellaceae</taxon>
        <taxon>Georgenia</taxon>
    </lineage>
</organism>
<accession>A0A552WS33</accession>
<dbReference type="InterPro" id="IPR002937">
    <property type="entry name" value="Amino_oxidase"/>
</dbReference>
<dbReference type="Gene3D" id="3.90.660.10">
    <property type="match status" value="1"/>
</dbReference>
<dbReference type="PANTHER" id="PTHR10742">
    <property type="entry name" value="FLAVIN MONOAMINE OXIDASE"/>
    <property type="match status" value="1"/>
</dbReference>
<name>A0A552WS33_9MICO</name>
<evidence type="ECO:0000259" key="1">
    <source>
        <dbReference type="Pfam" id="PF01593"/>
    </source>
</evidence>
<evidence type="ECO:0000313" key="2">
    <source>
        <dbReference type="EMBL" id="TRW45213.1"/>
    </source>
</evidence>
<dbReference type="GO" id="GO:0016491">
    <property type="term" value="F:oxidoreductase activity"/>
    <property type="evidence" value="ECO:0007669"/>
    <property type="project" value="InterPro"/>
</dbReference>
<dbReference type="EMBL" id="VJXR01000027">
    <property type="protein sequence ID" value="TRW45213.1"/>
    <property type="molecule type" value="Genomic_DNA"/>
</dbReference>
<reference evidence="2 3" key="1">
    <citation type="submission" date="2019-07" db="EMBL/GenBank/DDBJ databases">
        <title>Georgenia wutianyii sp. nov. and Georgenia *** sp. nov. isolated from plateau pika (Ochotona curzoniae) in the Qinghai-Tibet plateau of China.</title>
        <authorList>
            <person name="Tian Z."/>
        </authorList>
    </citation>
    <scope>NUCLEOTIDE SEQUENCE [LARGE SCALE GENOMIC DNA]</scope>
    <source>
        <strain evidence="2 3">Z446</strain>
    </source>
</reference>
<dbReference type="PANTHER" id="PTHR10742:SF410">
    <property type="entry name" value="LYSINE-SPECIFIC HISTONE DEMETHYLASE 2"/>
    <property type="match status" value="1"/>
</dbReference>
<sequence length="476" mass="48900">MNAAVNSVDSGVDVRFYLLHLGRRSHLKGEVRSPRVTQQGRVELANTGTRHHDADVVVVGAGLAGLVAARDLSALGLDVLVLESRDRIGGRLYARELASGAGVADMGGTWIIPEEHPAVVAELGRYGIGTVRTPVPDVFVTALGTTTSAAGRPGAAAVGRLSAALAGVATVATEETSLGEALREAGTDPDTYAWTRAVLRFLNGADLDEVSARDFADYPIALLTDPDHYTHEVVGTTRALVDAIAADSGARLELGTPVRVLRAGADDVSVTTAAGAVLSARAAVLAVPINTLGAIDLDPAPPPAQRLAARGHAGHSVKLWITVRNLPGVPRLLSSDGPLAYARLVRRLEDGGALLVAFSSVPAVARASVADVQDMLRAFVPGIEVAAVETFDWNTDPHANGTWLAARPGQSADLRALASHEGRLVFVGGDVSSTAPGTIEGAVVTGAHAAARVGAMLQPQAGPETHAAPAGTVKGL</sequence>
<proteinExistence type="predicted"/>
<dbReference type="SUPFAM" id="SSF51905">
    <property type="entry name" value="FAD/NAD(P)-binding domain"/>
    <property type="match status" value="1"/>
</dbReference>
<keyword evidence="3" id="KW-1185">Reference proteome</keyword>
<dbReference type="Gene3D" id="3.50.50.60">
    <property type="entry name" value="FAD/NAD(P)-binding domain"/>
    <property type="match status" value="2"/>
</dbReference>